<dbReference type="PROSITE" id="PS50088">
    <property type="entry name" value="ANK_REPEAT"/>
    <property type="match status" value="2"/>
</dbReference>
<dbReference type="SUPFAM" id="SSF48403">
    <property type="entry name" value="Ankyrin repeat"/>
    <property type="match status" value="1"/>
</dbReference>
<evidence type="ECO:0000256" key="2">
    <source>
        <dbReference type="ARBA" id="ARBA00023043"/>
    </source>
</evidence>
<dbReference type="GeneID" id="8294325"/>
<dbReference type="PANTHER" id="PTHR24171">
    <property type="entry name" value="ANKYRIN REPEAT DOMAIN-CONTAINING PROTEIN 39-RELATED"/>
    <property type="match status" value="1"/>
</dbReference>
<evidence type="ECO:0000256" key="1">
    <source>
        <dbReference type="ARBA" id="ARBA00022737"/>
    </source>
</evidence>
<dbReference type="KEGG" id="lth:KLTH0H03014g"/>
<dbReference type="PROSITE" id="PS50297">
    <property type="entry name" value="ANK_REP_REGION"/>
    <property type="match status" value="2"/>
</dbReference>
<dbReference type="SMART" id="SM00248">
    <property type="entry name" value="ANK"/>
    <property type="match status" value="2"/>
</dbReference>
<dbReference type="Pfam" id="PF12796">
    <property type="entry name" value="Ank_2"/>
    <property type="match status" value="1"/>
</dbReference>
<dbReference type="InterPro" id="IPR002110">
    <property type="entry name" value="Ankyrin_rpt"/>
</dbReference>
<name>C5E289_LACTC</name>
<dbReference type="FunCoup" id="C5E289">
    <property type="interactions" value="75"/>
</dbReference>
<keyword evidence="6" id="KW-1185">Reference proteome</keyword>
<feature type="repeat" description="ANK" evidence="3">
    <location>
        <begin position="89"/>
        <end position="122"/>
    </location>
</feature>
<dbReference type="OrthoDB" id="10057496at2759"/>
<dbReference type="HOGENOM" id="CLU_000134_20_0_1"/>
<protein>
    <submittedName>
        <fullName evidence="5">KLTH0H03014p</fullName>
    </submittedName>
</protein>
<dbReference type="EMBL" id="CU928180">
    <property type="protein sequence ID" value="CAR30150.1"/>
    <property type="molecule type" value="Genomic_DNA"/>
</dbReference>
<feature type="compositionally biased region" description="Basic and acidic residues" evidence="4">
    <location>
        <begin position="162"/>
        <end position="173"/>
    </location>
</feature>
<dbReference type="Gene3D" id="1.25.40.20">
    <property type="entry name" value="Ankyrin repeat-containing domain"/>
    <property type="match status" value="1"/>
</dbReference>
<dbReference type="eggNOG" id="KOG0504">
    <property type="taxonomic scope" value="Eukaryota"/>
</dbReference>
<dbReference type="AlphaFoldDB" id="C5E289"/>
<dbReference type="InterPro" id="IPR036770">
    <property type="entry name" value="Ankyrin_rpt-contain_sf"/>
</dbReference>
<dbReference type="RefSeq" id="XP_002556012.1">
    <property type="nucleotide sequence ID" value="XM_002555966.1"/>
</dbReference>
<dbReference type="InParanoid" id="C5E289"/>
<gene>
    <name evidence="5" type="ordered locus">KLTH0H03014g</name>
</gene>
<dbReference type="PANTHER" id="PTHR24171:SF8">
    <property type="entry name" value="BRCA1-ASSOCIATED RING DOMAIN PROTEIN 1"/>
    <property type="match status" value="1"/>
</dbReference>
<dbReference type="Proteomes" id="UP000002036">
    <property type="component" value="Chromosome H"/>
</dbReference>
<evidence type="ECO:0000256" key="4">
    <source>
        <dbReference type="SAM" id="MobiDB-lite"/>
    </source>
</evidence>
<proteinExistence type="predicted"/>
<keyword evidence="2 3" id="KW-0040">ANK repeat</keyword>
<evidence type="ECO:0000313" key="6">
    <source>
        <dbReference type="Proteomes" id="UP000002036"/>
    </source>
</evidence>
<dbReference type="STRING" id="559295.C5E289"/>
<keyword evidence="1" id="KW-0677">Repeat</keyword>
<reference evidence="5 6" key="1">
    <citation type="journal article" date="2009" name="Genome Res.">
        <title>Comparative genomics of protoploid Saccharomycetaceae.</title>
        <authorList>
            <consortium name="The Genolevures Consortium"/>
            <person name="Souciet J.-L."/>
            <person name="Dujon B."/>
            <person name="Gaillardin C."/>
            <person name="Johnston M."/>
            <person name="Baret P.V."/>
            <person name="Cliften P."/>
            <person name="Sherman D.J."/>
            <person name="Weissenbach J."/>
            <person name="Westhof E."/>
            <person name="Wincker P."/>
            <person name="Jubin C."/>
            <person name="Poulain J."/>
            <person name="Barbe V."/>
            <person name="Segurens B."/>
            <person name="Artiguenave F."/>
            <person name="Anthouard V."/>
            <person name="Vacherie B."/>
            <person name="Val M.-E."/>
            <person name="Fulton R.S."/>
            <person name="Minx P."/>
            <person name="Wilson R."/>
            <person name="Durrens P."/>
            <person name="Jean G."/>
            <person name="Marck C."/>
            <person name="Martin T."/>
            <person name="Nikolski M."/>
            <person name="Rolland T."/>
            <person name="Seret M.-L."/>
            <person name="Casaregola S."/>
            <person name="Despons L."/>
            <person name="Fairhead C."/>
            <person name="Fischer G."/>
            <person name="Lafontaine I."/>
            <person name="Leh V."/>
            <person name="Lemaire M."/>
            <person name="de Montigny J."/>
            <person name="Neuveglise C."/>
            <person name="Thierry A."/>
            <person name="Blanc-Lenfle I."/>
            <person name="Bleykasten C."/>
            <person name="Diffels J."/>
            <person name="Fritsch E."/>
            <person name="Frangeul L."/>
            <person name="Goeffon A."/>
            <person name="Jauniaux N."/>
            <person name="Kachouri-Lafond R."/>
            <person name="Payen C."/>
            <person name="Potier S."/>
            <person name="Pribylova L."/>
            <person name="Ozanne C."/>
            <person name="Richard G.-F."/>
            <person name="Sacerdot C."/>
            <person name="Straub M.-L."/>
            <person name="Talla E."/>
        </authorList>
    </citation>
    <scope>NUCLEOTIDE SEQUENCE [LARGE SCALE GENOMIC DNA]</scope>
    <source>
        <strain evidence="6">ATCC 56472 / CBS 6340 / NRRL Y-8284</strain>
    </source>
</reference>
<sequence>MSLHSDPLDQEDQDAIILDARCGDLESLKDIFTNLVDPKLIVTCRDAVTQSTPLHMAAANGHKEVMQYLASLVTDGAELKKWVNSQNETGNTALHWASLNGSLECVKFLCEELGADPFIRNNFDHDAIFEAERGNKEEVENFYPQKYDVEPENDETAQAESVEIKEGTEIEQVTKEATEALRLETDKLSLSEDRGQS</sequence>
<evidence type="ECO:0000256" key="3">
    <source>
        <dbReference type="PROSITE-ProRule" id="PRU00023"/>
    </source>
</evidence>
<accession>C5E289</accession>
<dbReference type="GO" id="GO:0004842">
    <property type="term" value="F:ubiquitin-protein transferase activity"/>
    <property type="evidence" value="ECO:0007669"/>
    <property type="project" value="TreeGrafter"/>
</dbReference>
<feature type="repeat" description="ANK" evidence="3">
    <location>
        <begin position="49"/>
        <end position="79"/>
    </location>
</feature>
<dbReference type="OMA" id="EAENVGW"/>
<organism evidence="5 6">
    <name type="scientific">Lachancea thermotolerans (strain ATCC 56472 / CBS 6340 / NRRL Y-8284)</name>
    <name type="common">Yeast</name>
    <name type="synonym">Kluyveromyces thermotolerans</name>
    <dbReference type="NCBI Taxonomy" id="559295"/>
    <lineage>
        <taxon>Eukaryota</taxon>
        <taxon>Fungi</taxon>
        <taxon>Dikarya</taxon>
        <taxon>Ascomycota</taxon>
        <taxon>Saccharomycotina</taxon>
        <taxon>Saccharomycetes</taxon>
        <taxon>Saccharomycetales</taxon>
        <taxon>Saccharomycetaceae</taxon>
        <taxon>Lachancea</taxon>
    </lineage>
</organism>
<dbReference type="GO" id="GO:0085020">
    <property type="term" value="P:protein K6-linked ubiquitination"/>
    <property type="evidence" value="ECO:0007669"/>
    <property type="project" value="TreeGrafter"/>
</dbReference>
<feature type="region of interest" description="Disordered" evidence="4">
    <location>
        <begin position="146"/>
        <end position="173"/>
    </location>
</feature>
<evidence type="ECO:0000313" key="5">
    <source>
        <dbReference type="EMBL" id="CAR30150.1"/>
    </source>
</evidence>